<dbReference type="AlphaFoldDB" id="A0A9W9JSM3"/>
<dbReference type="SUPFAM" id="SSF51735">
    <property type="entry name" value="NAD(P)-binding Rossmann-fold domains"/>
    <property type="match status" value="1"/>
</dbReference>
<dbReference type="OrthoDB" id="203908at2759"/>
<dbReference type="SUPFAM" id="SSF50129">
    <property type="entry name" value="GroES-like"/>
    <property type="match status" value="1"/>
</dbReference>
<comment type="caution">
    <text evidence="1">The sequence shown here is derived from an EMBL/GenBank/DDBJ whole genome shotgun (WGS) entry which is preliminary data.</text>
</comment>
<dbReference type="Proteomes" id="UP001149165">
    <property type="component" value="Unassembled WGS sequence"/>
</dbReference>
<name>A0A9W9JSM3_9EURO</name>
<dbReference type="InterPro" id="IPR051397">
    <property type="entry name" value="Zn-ADH-like_protein"/>
</dbReference>
<dbReference type="EMBL" id="JAPQKH010000012">
    <property type="protein sequence ID" value="KAJ5080803.1"/>
    <property type="molecule type" value="Genomic_DNA"/>
</dbReference>
<evidence type="ECO:0000313" key="1">
    <source>
        <dbReference type="EMBL" id="KAJ5080803.1"/>
    </source>
</evidence>
<sequence>METIQRVVITEVGGVDVLKIVETSCSPPAPGFARRATEYSGFTGGDISMRKGIYPDQKPAPLTPVYFFFVERVQAVGEGCTQIQQAYTIATQIAKVDKNQRVFVHGISGADGCALMIPCSLMGAEVYGTASERNQKLFRAYGATPFVYTDKKWIAAMKDVGAGHAVLDPLGFESFEERYSILTSDGIIVAYGNNMDSLAGPRLRDPTTAIMKMLSWNSDSPSGKKTTFFGRDRDSPNYANDVSALMNMMAEGRFQVSIKKVWAMGDVEATYRQWGGGHGIGSVLIKIHDLGLSQGLA</sequence>
<evidence type="ECO:0000313" key="2">
    <source>
        <dbReference type="Proteomes" id="UP001149165"/>
    </source>
</evidence>
<dbReference type="Gene3D" id="3.40.50.720">
    <property type="entry name" value="NAD(P)-binding Rossmann-like Domain"/>
    <property type="match status" value="1"/>
</dbReference>
<reference evidence="1" key="1">
    <citation type="submission" date="2022-11" db="EMBL/GenBank/DDBJ databases">
        <authorList>
            <person name="Petersen C."/>
        </authorList>
    </citation>
    <scope>NUCLEOTIDE SEQUENCE</scope>
    <source>
        <strain evidence="1">IBT 30069</strain>
    </source>
</reference>
<dbReference type="InterPro" id="IPR036291">
    <property type="entry name" value="NAD(P)-bd_dom_sf"/>
</dbReference>
<dbReference type="PANTHER" id="PTHR43677:SF4">
    <property type="entry name" value="QUINONE OXIDOREDUCTASE-LIKE PROTEIN 2"/>
    <property type="match status" value="1"/>
</dbReference>
<dbReference type="PANTHER" id="PTHR43677">
    <property type="entry name" value="SHORT-CHAIN DEHYDROGENASE/REDUCTASE"/>
    <property type="match status" value="1"/>
</dbReference>
<reference evidence="1" key="2">
    <citation type="journal article" date="2023" name="IMA Fungus">
        <title>Comparative genomic study of the Penicillium genus elucidates a diverse pangenome and 15 lateral gene transfer events.</title>
        <authorList>
            <person name="Petersen C."/>
            <person name="Sorensen T."/>
            <person name="Nielsen M.R."/>
            <person name="Sondergaard T.E."/>
            <person name="Sorensen J.L."/>
            <person name="Fitzpatrick D.A."/>
            <person name="Frisvad J.C."/>
            <person name="Nielsen K.L."/>
        </authorList>
    </citation>
    <scope>NUCLEOTIDE SEQUENCE</scope>
    <source>
        <strain evidence="1">IBT 30069</strain>
    </source>
</reference>
<proteinExistence type="predicted"/>
<dbReference type="GO" id="GO:0016491">
    <property type="term" value="F:oxidoreductase activity"/>
    <property type="evidence" value="ECO:0007669"/>
    <property type="project" value="TreeGrafter"/>
</dbReference>
<dbReference type="InterPro" id="IPR011032">
    <property type="entry name" value="GroES-like_sf"/>
</dbReference>
<keyword evidence="2" id="KW-1185">Reference proteome</keyword>
<dbReference type="GO" id="GO:0005739">
    <property type="term" value="C:mitochondrion"/>
    <property type="evidence" value="ECO:0007669"/>
    <property type="project" value="TreeGrafter"/>
</dbReference>
<protein>
    <submittedName>
        <fullName evidence="1">Uncharacterized protein</fullName>
    </submittedName>
</protein>
<organism evidence="1 2">
    <name type="scientific">Penicillium angulare</name>
    <dbReference type="NCBI Taxonomy" id="116970"/>
    <lineage>
        <taxon>Eukaryota</taxon>
        <taxon>Fungi</taxon>
        <taxon>Dikarya</taxon>
        <taxon>Ascomycota</taxon>
        <taxon>Pezizomycotina</taxon>
        <taxon>Eurotiomycetes</taxon>
        <taxon>Eurotiomycetidae</taxon>
        <taxon>Eurotiales</taxon>
        <taxon>Aspergillaceae</taxon>
        <taxon>Penicillium</taxon>
    </lineage>
</organism>
<accession>A0A9W9JSM3</accession>
<gene>
    <name evidence="1" type="ORF">N7456_013513</name>
</gene>
<dbReference type="Gene3D" id="3.90.180.10">
    <property type="entry name" value="Medium-chain alcohol dehydrogenases, catalytic domain"/>
    <property type="match status" value="2"/>
</dbReference>